<evidence type="ECO:0000313" key="1">
    <source>
        <dbReference type="EMBL" id="MVQ39446.1"/>
    </source>
</evidence>
<keyword evidence="2" id="KW-1185">Reference proteome</keyword>
<protein>
    <submittedName>
        <fullName evidence="1">Uncharacterized protein</fullName>
    </submittedName>
</protein>
<gene>
    <name evidence="1" type="ORF">GON05_33135</name>
</gene>
<dbReference type="Proteomes" id="UP000467637">
    <property type="component" value="Unassembled WGS sequence"/>
</dbReference>
<comment type="caution">
    <text evidence="1">The sequence shown here is derived from an EMBL/GenBank/DDBJ whole genome shotgun (WGS) entry which is preliminary data.</text>
</comment>
<reference evidence="1 2" key="1">
    <citation type="submission" date="2019-12" db="EMBL/GenBank/DDBJ databases">
        <authorList>
            <person name="Huq M.A."/>
        </authorList>
    </citation>
    <scope>NUCLEOTIDE SEQUENCE [LARGE SCALE GENOMIC DNA]</scope>
    <source>
        <strain evidence="1 2">MAH-34</strain>
    </source>
</reference>
<organism evidence="1 2">
    <name type="scientific">Paenibacillus anseongense</name>
    <dbReference type="NCBI Taxonomy" id="2682845"/>
    <lineage>
        <taxon>Bacteria</taxon>
        <taxon>Bacillati</taxon>
        <taxon>Bacillota</taxon>
        <taxon>Bacilli</taxon>
        <taxon>Bacillales</taxon>
        <taxon>Paenibacillaceae</taxon>
        <taxon>Paenibacillus</taxon>
    </lineage>
</organism>
<proteinExistence type="predicted"/>
<evidence type="ECO:0000313" key="2">
    <source>
        <dbReference type="Proteomes" id="UP000467637"/>
    </source>
</evidence>
<dbReference type="EMBL" id="WSEM01000034">
    <property type="protein sequence ID" value="MVQ39446.1"/>
    <property type="molecule type" value="Genomic_DNA"/>
</dbReference>
<dbReference type="RefSeq" id="WP_157325551.1">
    <property type="nucleotide sequence ID" value="NZ_WSEM01000034.1"/>
</dbReference>
<accession>A0ABW9UIU8</accession>
<sequence length="98" mass="11949">MKLTYEWNKDVVDISEVSVANEFEFKIRILTEPYFESMKLIQKSFEANDIITDVLIYPYNNHEYQVVVRKDFYEDFILQLCKYQLLTKVEWKEEPQHS</sequence>
<name>A0ABW9UIU8_9BACL</name>